<organism evidence="1">
    <name type="scientific">marine sediment metagenome</name>
    <dbReference type="NCBI Taxonomy" id="412755"/>
    <lineage>
        <taxon>unclassified sequences</taxon>
        <taxon>metagenomes</taxon>
        <taxon>ecological metagenomes</taxon>
    </lineage>
</organism>
<reference evidence="1" key="1">
    <citation type="journal article" date="2015" name="Nature">
        <title>Complex archaea that bridge the gap between prokaryotes and eukaryotes.</title>
        <authorList>
            <person name="Spang A."/>
            <person name="Saw J.H."/>
            <person name="Jorgensen S.L."/>
            <person name="Zaremba-Niedzwiedzka K."/>
            <person name="Martijn J."/>
            <person name="Lind A.E."/>
            <person name="van Eijk R."/>
            <person name="Schleper C."/>
            <person name="Guy L."/>
            <person name="Ettema T.J."/>
        </authorList>
    </citation>
    <scope>NUCLEOTIDE SEQUENCE</scope>
</reference>
<dbReference type="AlphaFoldDB" id="A0A0F9JEZ1"/>
<sequence>AITNTSGYVSATRYAVVGAEGQFFSIKMSGTLAAGQLGSNRPEIRDLIAFGYSHSKVTDLITLQIYADRGHFFSSSRGRGEVRRQWSEWHNDGDILLIVIPGYEEGRSIRAKVVGVTEQNLETRVGTSNNQDRADVVEVKLERIDYANAYADA</sequence>
<protein>
    <submittedName>
        <fullName evidence="1">Uncharacterized protein</fullName>
    </submittedName>
</protein>
<evidence type="ECO:0000313" key="1">
    <source>
        <dbReference type="EMBL" id="KKL97572.1"/>
    </source>
</evidence>
<feature type="non-terminal residue" evidence="1">
    <location>
        <position position="1"/>
    </location>
</feature>
<gene>
    <name evidence="1" type="ORF">LCGC14_1833200</name>
</gene>
<accession>A0A0F9JEZ1</accession>
<name>A0A0F9JEZ1_9ZZZZ</name>
<comment type="caution">
    <text evidence="1">The sequence shown here is derived from an EMBL/GenBank/DDBJ whole genome shotgun (WGS) entry which is preliminary data.</text>
</comment>
<proteinExistence type="predicted"/>
<dbReference type="EMBL" id="LAZR01018135">
    <property type="protein sequence ID" value="KKL97572.1"/>
    <property type="molecule type" value="Genomic_DNA"/>
</dbReference>